<accession>A0A2C9KI62</accession>
<dbReference type="Gene3D" id="3.10.100.10">
    <property type="entry name" value="Mannose-Binding Protein A, subunit A"/>
    <property type="match status" value="1"/>
</dbReference>
<evidence type="ECO:0000313" key="3">
    <source>
        <dbReference type="Proteomes" id="UP000076420"/>
    </source>
</evidence>
<organism evidence="2 3">
    <name type="scientific">Biomphalaria glabrata</name>
    <name type="common">Bloodfluke planorb</name>
    <name type="synonym">Freshwater snail</name>
    <dbReference type="NCBI Taxonomy" id="6526"/>
    <lineage>
        <taxon>Eukaryota</taxon>
        <taxon>Metazoa</taxon>
        <taxon>Spiralia</taxon>
        <taxon>Lophotrochozoa</taxon>
        <taxon>Mollusca</taxon>
        <taxon>Gastropoda</taxon>
        <taxon>Heterobranchia</taxon>
        <taxon>Euthyneura</taxon>
        <taxon>Panpulmonata</taxon>
        <taxon>Hygrophila</taxon>
        <taxon>Lymnaeoidea</taxon>
        <taxon>Planorbidae</taxon>
        <taxon>Biomphalaria</taxon>
    </lineage>
</organism>
<sequence length="303" mass="34022">MYFTFNQVQHLIDSNVKIEADPPVIVGAMATNVDVQCSFNRDQSLDMTAVSSITLAHSNSTGQRLFIYIASVNAVDRHAHNLTNGVQVLSGSDVNSVTGQSRLRIRFKYPESNYLGAFLCEVNGFDQIGRPITKYALSDVLPYNLSDVLNLINSLKSCNSNHLDFIDSLIRTLYPKLESNFYPPLLYNGHKYYLSSSPMRLFNYTKAQLICGEFGGYIAELDNHEEYLFVISYIENYINIDQSTYLYTGAIQEDQNGVWINKHSVAADITFDWGPGQPTRSSGENCQCFSQTNILTLGVCECF</sequence>
<dbReference type="Proteomes" id="UP000076420">
    <property type="component" value="Unassembled WGS sequence"/>
</dbReference>
<dbReference type="PROSITE" id="PS50041">
    <property type="entry name" value="C_TYPE_LECTIN_2"/>
    <property type="match status" value="1"/>
</dbReference>
<dbReference type="AlphaFoldDB" id="A0A2C9KI62"/>
<dbReference type="InterPro" id="IPR001304">
    <property type="entry name" value="C-type_lectin-like"/>
</dbReference>
<dbReference type="VEuPathDB" id="VectorBase:BGLB019913"/>
<dbReference type="EnsemblMetazoa" id="BGLB019913-RA">
    <property type="protein sequence ID" value="BGLB019913-PA"/>
    <property type="gene ID" value="BGLB019913"/>
</dbReference>
<dbReference type="InterPro" id="IPR016187">
    <property type="entry name" value="CTDL_fold"/>
</dbReference>
<dbReference type="InterPro" id="IPR016186">
    <property type="entry name" value="C-type_lectin-like/link_sf"/>
</dbReference>
<dbReference type="VEuPathDB" id="VectorBase:BGLAX_049708"/>
<dbReference type="KEGG" id="bgt:106070500"/>
<dbReference type="Pfam" id="PF00059">
    <property type="entry name" value="Lectin_C"/>
    <property type="match status" value="1"/>
</dbReference>
<evidence type="ECO:0000313" key="2">
    <source>
        <dbReference type="EnsemblMetazoa" id="BGLB019913-PA"/>
    </source>
</evidence>
<gene>
    <name evidence="2" type="primary">106070500</name>
</gene>
<reference evidence="2" key="1">
    <citation type="submission" date="2020-05" db="UniProtKB">
        <authorList>
            <consortium name="EnsemblMetazoa"/>
        </authorList>
    </citation>
    <scope>IDENTIFICATION</scope>
    <source>
        <strain evidence="2">BB02</strain>
    </source>
</reference>
<proteinExistence type="predicted"/>
<protein>
    <recommendedName>
        <fullName evidence="1">C-type lectin domain-containing protein</fullName>
    </recommendedName>
</protein>
<dbReference type="SUPFAM" id="SSF56436">
    <property type="entry name" value="C-type lectin-like"/>
    <property type="match status" value="1"/>
</dbReference>
<feature type="domain" description="C-type lectin" evidence="1">
    <location>
        <begin position="187"/>
        <end position="286"/>
    </location>
</feature>
<dbReference type="CDD" id="cd00037">
    <property type="entry name" value="CLECT"/>
    <property type="match status" value="1"/>
</dbReference>
<name>A0A2C9KI62_BIOGL</name>
<evidence type="ECO:0000259" key="1">
    <source>
        <dbReference type="PROSITE" id="PS50041"/>
    </source>
</evidence>